<dbReference type="EMBL" id="JEMC01002009">
    <property type="protein sequence ID" value="KYF91651.1"/>
    <property type="molecule type" value="Genomic_DNA"/>
</dbReference>
<gene>
    <name evidence="1" type="ORF">BE18_30120</name>
</gene>
<name>A0A150SGY7_SORCE</name>
<proteinExistence type="predicted"/>
<comment type="caution">
    <text evidence="1">The sequence shown here is derived from an EMBL/GenBank/DDBJ whole genome shotgun (WGS) entry which is preliminary data.</text>
</comment>
<evidence type="ECO:0000313" key="2">
    <source>
        <dbReference type="Proteomes" id="UP000075515"/>
    </source>
</evidence>
<accession>A0A150SGY7</accession>
<dbReference type="Proteomes" id="UP000075515">
    <property type="component" value="Unassembled WGS sequence"/>
</dbReference>
<evidence type="ECO:0000313" key="1">
    <source>
        <dbReference type="EMBL" id="KYF91651.1"/>
    </source>
</evidence>
<dbReference type="PROSITE" id="PS51257">
    <property type="entry name" value="PROKAR_LIPOPROTEIN"/>
    <property type="match status" value="1"/>
</dbReference>
<reference evidence="1 2" key="1">
    <citation type="submission" date="2014-02" db="EMBL/GenBank/DDBJ databases">
        <title>The small core and large imbalanced accessory genome model reveals a collaborative survival strategy of Sorangium cellulosum strains in nature.</title>
        <authorList>
            <person name="Han K."/>
            <person name="Peng R."/>
            <person name="Blom J."/>
            <person name="Li Y.-Z."/>
        </authorList>
    </citation>
    <scope>NUCLEOTIDE SEQUENCE [LARGE SCALE GENOMIC DNA]</scope>
    <source>
        <strain evidence="1 2">So0149</strain>
    </source>
</reference>
<protein>
    <submittedName>
        <fullName evidence="1">Uncharacterized protein</fullName>
    </submittedName>
</protein>
<organism evidence="1 2">
    <name type="scientific">Sorangium cellulosum</name>
    <name type="common">Polyangium cellulosum</name>
    <dbReference type="NCBI Taxonomy" id="56"/>
    <lineage>
        <taxon>Bacteria</taxon>
        <taxon>Pseudomonadati</taxon>
        <taxon>Myxococcota</taxon>
        <taxon>Polyangia</taxon>
        <taxon>Polyangiales</taxon>
        <taxon>Polyangiaceae</taxon>
        <taxon>Sorangium</taxon>
    </lineage>
</organism>
<sequence>MRIATIIAAVFMSSCVVQSVDEIAEPGEAEEPIDEDADAAVEPRLKQACLLAGKRQSSREMFCRFACPRGLKKQCWAAANQGGREWTNFCTNNFR</sequence>
<dbReference type="AlphaFoldDB" id="A0A150SGY7"/>